<proteinExistence type="inferred from homology"/>
<dbReference type="SUPFAM" id="SSF56954">
    <property type="entry name" value="Outer membrane efflux proteins (OEP)"/>
    <property type="match status" value="1"/>
</dbReference>
<dbReference type="Gene3D" id="1.20.1600.10">
    <property type="entry name" value="Outer membrane efflux proteins (OEP)"/>
    <property type="match status" value="1"/>
</dbReference>
<keyword evidence="2" id="KW-0812">Transmembrane</keyword>
<evidence type="ECO:0000313" key="4">
    <source>
        <dbReference type="EMBL" id="QCU90552.1"/>
    </source>
</evidence>
<dbReference type="InterPro" id="IPR003423">
    <property type="entry name" value="OMP_efflux"/>
</dbReference>
<feature type="coiled-coil region" evidence="3">
    <location>
        <begin position="402"/>
        <end position="429"/>
    </location>
</feature>
<keyword evidence="2" id="KW-0449">Lipoprotein</keyword>
<dbReference type="NCBIfam" id="TIGR01845">
    <property type="entry name" value="outer_NodT"/>
    <property type="match status" value="1"/>
</dbReference>
<organism evidence="4 5">
    <name type="scientific">Thiomicrorhabdus sediminis</name>
    <dbReference type="NCBI Taxonomy" id="2580412"/>
    <lineage>
        <taxon>Bacteria</taxon>
        <taxon>Pseudomonadati</taxon>
        <taxon>Pseudomonadota</taxon>
        <taxon>Gammaproteobacteria</taxon>
        <taxon>Thiotrichales</taxon>
        <taxon>Piscirickettsiaceae</taxon>
        <taxon>Thiomicrorhabdus</taxon>
    </lineage>
</organism>
<gene>
    <name evidence="4" type="ORF">FE785_07855</name>
</gene>
<dbReference type="Proteomes" id="UP000304864">
    <property type="component" value="Chromosome"/>
</dbReference>
<reference evidence="4 5" key="1">
    <citation type="submission" date="2019-05" db="EMBL/GenBank/DDBJ databases">
        <title>Thiomicrorhabdus sediminis sp. nov, a novel sulfur-oxidizing bacterium isolated from coastal sediment.</title>
        <authorList>
            <person name="Liu X."/>
        </authorList>
    </citation>
    <scope>NUCLEOTIDE SEQUENCE [LARGE SCALE GENOMIC DNA]</scope>
    <source>
        <strain evidence="4 5">G1</strain>
    </source>
</reference>
<dbReference type="PANTHER" id="PTHR30203">
    <property type="entry name" value="OUTER MEMBRANE CATION EFFLUX PROTEIN"/>
    <property type="match status" value="1"/>
</dbReference>
<dbReference type="EMBL" id="CP040602">
    <property type="protein sequence ID" value="QCU90552.1"/>
    <property type="molecule type" value="Genomic_DNA"/>
</dbReference>
<comment type="similarity">
    <text evidence="1 2">Belongs to the outer membrane factor (OMF) (TC 1.B.17) family.</text>
</comment>
<dbReference type="RefSeq" id="WP_138565226.1">
    <property type="nucleotide sequence ID" value="NZ_CP040602.1"/>
</dbReference>
<dbReference type="Pfam" id="PF02321">
    <property type="entry name" value="OEP"/>
    <property type="match status" value="2"/>
</dbReference>
<evidence type="ECO:0000313" key="5">
    <source>
        <dbReference type="Proteomes" id="UP000304864"/>
    </source>
</evidence>
<sequence>MNAKKIKKVQWRRLPVVFAVGVLLSGCSQMPQYQPPQVDVQENIISTERLAISDQLKNEADFWQQFSADQTLQMLLLQAVQYNFDLAKAKLNLQMAEAYLKQADAKLLPQLGLQLNAGMNQTSDNSYPQGQGAQFGQLGLAGLVSYELDIWGKNEANQQASLNLYQATQADQQAVQLSVKAAVTEIYLSLQALQQQLKIADKTAALRQQNVELRESQLQYGSISALSLHQAKAELSAIKMVKVQLNAAYRLQINALAQLLGYSPQALLKNDFQPEDAGWSMKTIKLPSFLSSDVMQRRPDIIAAEARLKAANANIGVAKAALLPSLSLTGLLGFQSEALSRLLRDDSVAWNAQTNVDQSLFDGGSRQADVEFSEAQYGMMLVNYRQIVTQAFAEVSDGLIQLQNYSEQIDLQKQQIEQLKQAFDLAQARFDAGYASYLEVLDTQRGLLDAELNLVSVQQQYQTAAVYLYKALGGIWQNSAQSANP</sequence>
<evidence type="ECO:0000256" key="1">
    <source>
        <dbReference type="ARBA" id="ARBA00007613"/>
    </source>
</evidence>
<dbReference type="Gene3D" id="2.20.200.10">
    <property type="entry name" value="Outer membrane efflux proteins (OEP)"/>
    <property type="match status" value="1"/>
</dbReference>
<dbReference type="AlphaFoldDB" id="A0A4P9K689"/>
<accession>A0A4P9K689</accession>
<protein>
    <submittedName>
        <fullName evidence="4">Efflux transporter outer membrane subunit</fullName>
    </submittedName>
</protein>
<dbReference type="InterPro" id="IPR010131">
    <property type="entry name" value="MdtP/NodT-like"/>
</dbReference>
<comment type="subcellular location">
    <subcellularLocation>
        <location evidence="2">Cell outer membrane</location>
        <topology evidence="2">Lipid-anchor</topology>
    </subcellularLocation>
</comment>
<keyword evidence="5" id="KW-1185">Reference proteome</keyword>
<dbReference type="PROSITE" id="PS51257">
    <property type="entry name" value="PROKAR_LIPOPROTEIN"/>
    <property type="match status" value="1"/>
</dbReference>
<keyword evidence="2" id="KW-0564">Palmitate</keyword>
<keyword evidence="3" id="KW-0175">Coiled coil</keyword>
<evidence type="ECO:0000256" key="3">
    <source>
        <dbReference type="SAM" id="Coils"/>
    </source>
</evidence>
<keyword evidence="2" id="KW-1134">Transmembrane beta strand</keyword>
<dbReference type="GO" id="GO:0015562">
    <property type="term" value="F:efflux transmembrane transporter activity"/>
    <property type="evidence" value="ECO:0007669"/>
    <property type="project" value="InterPro"/>
</dbReference>
<dbReference type="KEGG" id="thig:FE785_07855"/>
<dbReference type="GO" id="GO:0009279">
    <property type="term" value="C:cell outer membrane"/>
    <property type="evidence" value="ECO:0007669"/>
    <property type="project" value="UniProtKB-SubCell"/>
</dbReference>
<dbReference type="OrthoDB" id="9770517at2"/>
<name>A0A4P9K689_9GAMM</name>
<evidence type="ECO:0000256" key="2">
    <source>
        <dbReference type="RuleBase" id="RU362097"/>
    </source>
</evidence>
<keyword evidence="2" id="KW-0472">Membrane</keyword>